<dbReference type="InterPro" id="IPR016155">
    <property type="entry name" value="Mopterin_synth/thiamin_S_b"/>
</dbReference>
<dbReference type="KEGG" id="cid:P73_0723"/>
<keyword evidence="2" id="KW-1185">Reference proteome</keyword>
<evidence type="ECO:0000313" key="2">
    <source>
        <dbReference type="Proteomes" id="UP000031521"/>
    </source>
</evidence>
<evidence type="ECO:0000313" key="1">
    <source>
        <dbReference type="EMBL" id="AJE45438.1"/>
    </source>
</evidence>
<accession>A0A0B5DPC2</accession>
<dbReference type="Proteomes" id="UP000031521">
    <property type="component" value="Chromosome"/>
</dbReference>
<dbReference type="HOGENOM" id="CLU_174611_2_0_5"/>
<dbReference type="AlphaFoldDB" id="A0A0B5DPC2"/>
<name>A0A0B5DPC2_9RHOB</name>
<dbReference type="InterPro" id="IPR010035">
    <property type="entry name" value="Thi_S"/>
</dbReference>
<reference evidence="1 2" key="1">
    <citation type="journal article" date="2014" name="Int. J. Syst. Evol. Microbiol.">
        <title>Celeribacter indicus sp. nov., a polycyclic aromatic hydrocarbon-degrading bacterium from deep-sea sediment and reclassification of Huaishuia halophila as Celeribacter halophilus comb. nov.</title>
        <authorList>
            <person name="Lai Q."/>
            <person name="Cao J."/>
            <person name="Yuan J."/>
            <person name="Li F."/>
            <person name="Shao Z."/>
        </authorList>
    </citation>
    <scope>NUCLEOTIDE SEQUENCE [LARGE SCALE GENOMIC DNA]</scope>
    <source>
        <strain evidence="1">P73</strain>
    </source>
</reference>
<dbReference type="Pfam" id="PF02597">
    <property type="entry name" value="ThiS"/>
    <property type="match status" value="1"/>
</dbReference>
<dbReference type="NCBIfam" id="TIGR01683">
    <property type="entry name" value="thiS"/>
    <property type="match status" value="1"/>
</dbReference>
<dbReference type="STRING" id="1208324.P73_0723"/>
<dbReference type="CDD" id="cd00565">
    <property type="entry name" value="Ubl_ThiS"/>
    <property type="match status" value="1"/>
</dbReference>
<dbReference type="SUPFAM" id="SSF54285">
    <property type="entry name" value="MoaD/ThiS"/>
    <property type="match status" value="1"/>
</dbReference>
<dbReference type="EMBL" id="CP004393">
    <property type="protein sequence ID" value="AJE45438.1"/>
    <property type="molecule type" value="Genomic_DNA"/>
</dbReference>
<dbReference type="OrthoDB" id="197113at2"/>
<dbReference type="RefSeq" id="WP_043868509.1">
    <property type="nucleotide sequence ID" value="NZ_CP004393.1"/>
</dbReference>
<organism evidence="1 2">
    <name type="scientific">Celeribacter indicus</name>
    <dbReference type="NCBI Taxonomy" id="1208324"/>
    <lineage>
        <taxon>Bacteria</taxon>
        <taxon>Pseudomonadati</taxon>
        <taxon>Pseudomonadota</taxon>
        <taxon>Alphaproteobacteria</taxon>
        <taxon>Rhodobacterales</taxon>
        <taxon>Roseobacteraceae</taxon>
        <taxon>Celeribacter</taxon>
    </lineage>
</organism>
<dbReference type="InterPro" id="IPR003749">
    <property type="entry name" value="ThiS/MoaD-like"/>
</dbReference>
<gene>
    <name evidence="1" type="ORF">P73_0723</name>
</gene>
<proteinExistence type="predicted"/>
<dbReference type="Gene3D" id="3.10.20.30">
    <property type="match status" value="1"/>
</dbReference>
<sequence length="65" mass="6849">MRIELNGTIEQTEAATLADLVAERGFDAASVATAFEGVFVPRPEREATLLAEGSKVEVLSPMQGG</sequence>
<protein>
    <submittedName>
        <fullName evidence="1">Thiamine biosynthesis protein ThiS</fullName>
    </submittedName>
</protein>
<dbReference type="InterPro" id="IPR012675">
    <property type="entry name" value="Beta-grasp_dom_sf"/>
</dbReference>